<protein>
    <submittedName>
        <fullName evidence="3">Uncharacterized protein</fullName>
    </submittedName>
</protein>
<feature type="region of interest" description="Disordered" evidence="1">
    <location>
        <begin position="372"/>
        <end position="405"/>
    </location>
</feature>
<feature type="transmembrane region" description="Helical" evidence="2">
    <location>
        <begin position="30"/>
        <end position="48"/>
    </location>
</feature>
<dbReference type="EMBL" id="CAADRP010001829">
    <property type="protein sequence ID" value="VFU54043.1"/>
    <property type="molecule type" value="Genomic_DNA"/>
</dbReference>
<evidence type="ECO:0000313" key="3">
    <source>
        <dbReference type="EMBL" id="VFU54043.1"/>
    </source>
</evidence>
<feature type="transmembrane region" description="Helical" evidence="2">
    <location>
        <begin position="186"/>
        <end position="205"/>
    </location>
</feature>
<dbReference type="PANTHER" id="PTHR47513">
    <property type="entry name" value="ZINC TRANSPORTER"/>
    <property type="match status" value="1"/>
</dbReference>
<feature type="transmembrane region" description="Helical" evidence="2">
    <location>
        <begin position="327"/>
        <end position="345"/>
    </location>
</feature>
<keyword evidence="2" id="KW-1133">Transmembrane helix</keyword>
<feature type="transmembrane region" description="Helical" evidence="2">
    <location>
        <begin position="68"/>
        <end position="91"/>
    </location>
</feature>
<sequence>MALPLDSCPDIHGFITGSGGPSTEDQTEEVLGMGEMVVPILAGILSALRRVIARRVSLKTQLTRKLNAITLTSATCYLFPVAMWDFITVILCDHIAYDFSNAITMALPLDSCLDIHTGLSVVVEEFFKLVLTSWEIPFKDSPTTEDQTEEVLGMGEKVVPILAGMLSALRRVIARRVSLKSQLKRRLNAITITSATCFLFPVAMWDFITTMLPNRCLLNYDLSHVLAFFAASVGFVFGNLVAGLLNDVEIPERYSLLLEMYFKDSRVLQQLVGGVLAIVLRPREAQCPVVWTIAREIVTCLEISNMKYNHEKDKFIKEEEKGGVGKVALLVLGKLIAVYLLGTFWNEIDNILYINEVLELILLAIKDDSPKDAGGDHPSGSVNNVDFTSRKDPSLNNQRTVGTDIRGGNQKKVLAPENLENMWAKGRNYKKKENRNVKAGAQKSMAKSSVTNTAMNLRKDMPIHSNMMSTKMEEKALVHLTLGLRSRVGGEWENAGNLTLNENKGGIKRSNSTSALKALPDKKKAFTGDCGDPLSQSFTAQNLTCC</sequence>
<evidence type="ECO:0000256" key="2">
    <source>
        <dbReference type="SAM" id="Phobius"/>
    </source>
</evidence>
<gene>
    <name evidence="3" type="ORF">SVIM_LOCUS376369</name>
</gene>
<name>A0A6N2MJ23_SALVM</name>
<reference evidence="3" key="1">
    <citation type="submission" date="2019-03" db="EMBL/GenBank/DDBJ databases">
        <authorList>
            <person name="Mank J."/>
            <person name="Almeida P."/>
        </authorList>
    </citation>
    <scope>NUCLEOTIDE SEQUENCE</scope>
    <source>
        <strain evidence="3">78183</strain>
    </source>
</reference>
<dbReference type="PANTHER" id="PTHR47513:SF1">
    <property type="entry name" value="OS07G0283200 PROTEIN"/>
    <property type="match status" value="1"/>
</dbReference>
<accession>A0A6N2MJ23</accession>
<keyword evidence="2" id="KW-0812">Transmembrane</keyword>
<proteinExistence type="predicted"/>
<feature type="transmembrane region" description="Helical" evidence="2">
    <location>
        <begin position="158"/>
        <end position="174"/>
    </location>
</feature>
<keyword evidence="2" id="KW-0472">Membrane</keyword>
<dbReference type="AlphaFoldDB" id="A0A6N2MJ23"/>
<organism evidence="3">
    <name type="scientific">Salix viminalis</name>
    <name type="common">Common osier</name>
    <name type="synonym">Basket willow</name>
    <dbReference type="NCBI Taxonomy" id="40686"/>
    <lineage>
        <taxon>Eukaryota</taxon>
        <taxon>Viridiplantae</taxon>
        <taxon>Streptophyta</taxon>
        <taxon>Embryophyta</taxon>
        <taxon>Tracheophyta</taxon>
        <taxon>Spermatophyta</taxon>
        <taxon>Magnoliopsida</taxon>
        <taxon>eudicotyledons</taxon>
        <taxon>Gunneridae</taxon>
        <taxon>Pentapetalae</taxon>
        <taxon>rosids</taxon>
        <taxon>fabids</taxon>
        <taxon>Malpighiales</taxon>
        <taxon>Salicaceae</taxon>
        <taxon>Saliceae</taxon>
        <taxon>Salix</taxon>
    </lineage>
</organism>
<feature type="transmembrane region" description="Helical" evidence="2">
    <location>
        <begin position="225"/>
        <end position="245"/>
    </location>
</feature>
<evidence type="ECO:0000256" key="1">
    <source>
        <dbReference type="SAM" id="MobiDB-lite"/>
    </source>
</evidence>